<evidence type="ECO:0000313" key="3">
    <source>
        <dbReference type="EMBL" id="KAA8523249.1"/>
    </source>
</evidence>
<accession>A0A5J4ZYX0</accession>
<evidence type="ECO:0000313" key="4">
    <source>
        <dbReference type="Proteomes" id="UP000325577"/>
    </source>
</evidence>
<keyword evidence="4" id="KW-1185">Reference proteome</keyword>
<dbReference type="Proteomes" id="UP000325577">
    <property type="component" value="Linkage Group LG4"/>
</dbReference>
<gene>
    <name evidence="3" type="ORF">F0562_009672</name>
</gene>
<evidence type="ECO:0000256" key="1">
    <source>
        <dbReference type="SAM" id="MobiDB-lite"/>
    </source>
</evidence>
<sequence>MGLVVQVICLVLKLCAISIALVVQGSAEGTLGHSTCGKPLRSNAPGPASLTNGSVLHPPPLNSAPAPQTIKGILPSLSPSTPTVLLPYSSVPPLSTVQGVVPSSPPTGDQRTVPSKAPALVPLASVPVASPSRNSPQNPPTIHPIMRRSIPPRSIPPSSPQNRAPDTRPPPSLPIAPVPVGSPAGQLPRISPTIDPTLPE</sequence>
<evidence type="ECO:0000256" key="2">
    <source>
        <dbReference type="SAM" id="SignalP"/>
    </source>
</evidence>
<feature type="chain" id="PRO_5023900482" evidence="2">
    <location>
        <begin position="28"/>
        <end position="200"/>
    </location>
</feature>
<feature type="signal peptide" evidence="2">
    <location>
        <begin position="1"/>
        <end position="27"/>
    </location>
</feature>
<dbReference type="AlphaFoldDB" id="A0A5J4ZYX0"/>
<feature type="region of interest" description="Disordered" evidence="1">
    <location>
        <begin position="42"/>
        <end position="67"/>
    </location>
</feature>
<feature type="region of interest" description="Disordered" evidence="1">
    <location>
        <begin position="126"/>
        <end position="200"/>
    </location>
</feature>
<proteinExistence type="predicted"/>
<name>A0A5J4ZYX0_9ASTE</name>
<reference evidence="3 4" key="1">
    <citation type="submission" date="2019-09" db="EMBL/GenBank/DDBJ databases">
        <title>A chromosome-level genome assembly of the Chinese tupelo Nyssa sinensis.</title>
        <authorList>
            <person name="Yang X."/>
            <person name="Kang M."/>
            <person name="Yang Y."/>
            <person name="Xiong H."/>
            <person name="Wang M."/>
            <person name="Zhang Z."/>
            <person name="Wang Z."/>
            <person name="Wu H."/>
            <person name="Ma T."/>
            <person name="Liu J."/>
            <person name="Xi Z."/>
        </authorList>
    </citation>
    <scope>NUCLEOTIDE SEQUENCE [LARGE SCALE GENOMIC DNA]</scope>
    <source>
        <strain evidence="3">J267</strain>
        <tissue evidence="3">Leaf</tissue>
    </source>
</reference>
<organism evidence="3 4">
    <name type="scientific">Nyssa sinensis</name>
    <dbReference type="NCBI Taxonomy" id="561372"/>
    <lineage>
        <taxon>Eukaryota</taxon>
        <taxon>Viridiplantae</taxon>
        <taxon>Streptophyta</taxon>
        <taxon>Embryophyta</taxon>
        <taxon>Tracheophyta</taxon>
        <taxon>Spermatophyta</taxon>
        <taxon>Magnoliopsida</taxon>
        <taxon>eudicotyledons</taxon>
        <taxon>Gunneridae</taxon>
        <taxon>Pentapetalae</taxon>
        <taxon>asterids</taxon>
        <taxon>Cornales</taxon>
        <taxon>Nyssaceae</taxon>
        <taxon>Nyssa</taxon>
    </lineage>
</organism>
<feature type="compositionally biased region" description="Pro residues" evidence="1">
    <location>
        <begin position="167"/>
        <end position="177"/>
    </location>
</feature>
<protein>
    <submittedName>
        <fullName evidence="3">Uncharacterized protein</fullName>
    </submittedName>
</protein>
<dbReference type="EMBL" id="CM018047">
    <property type="protein sequence ID" value="KAA8523249.1"/>
    <property type="molecule type" value="Genomic_DNA"/>
</dbReference>
<keyword evidence="2" id="KW-0732">Signal</keyword>